<keyword evidence="3" id="KW-0813">Transport</keyword>
<dbReference type="Proteomes" id="UP000018466">
    <property type="component" value="Unassembled WGS sequence"/>
</dbReference>
<dbReference type="EMBL" id="AGEL01000002">
    <property type="protein sequence ID" value="EHO18608.1"/>
    <property type="molecule type" value="Genomic_DNA"/>
</dbReference>
<dbReference type="PROSITE" id="PS50893">
    <property type="entry name" value="ABC_TRANSPORTER_2"/>
    <property type="match status" value="2"/>
</dbReference>
<dbReference type="CDD" id="cd03226">
    <property type="entry name" value="ABC_cobalt_CbiO_domain2"/>
    <property type="match status" value="1"/>
</dbReference>
<evidence type="ECO:0000256" key="4">
    <source>
        <dbReference type="ARBA" id="ARBA00022475"/>
    </source>
</evidence>
<dbReference type="InterPro" id="IPR003593">
    <property type="entry name" value="AAA+_ATPase"/>
</dbReference>
<keyword evidence="13" id="KW-1185">Reference proteome</keyword>
<dbReference type="RefSeq" id="WP_009531911.1">
    <property type="nucleotide sequence ID" value="NZ_JH590861.1"/>
</dbReference>
<dbReference type="GeneID" id="86939875"/>
<evidence type="ECO:0000256" key="10">
    <source>
        <dbReference type="ARBA" id="ARBA00025157"/>
    </source>
</evidence>
<dbReference type="InterPro" id="IPR027417">
    <property type="entry name" value="P-loop_NTPase"/>
</dbReference>
<evidence type="ECO:0000256" key="9">
    <source>
        <dbReference type="ARBA" id="ARBA00023136"/>
    </source>
</evidence>
<feature type="domain" description="ABC transporter" evidence="11">
    <location>
        <begin position="270"/>
        <end position="503"/>
    </location>
</feature>
<dbReference type="SMART" id="SM00382">
    <property type="entry name" value="AAA"/>
    <property type="match status" value="2"/>
</dbReference>
<keyword evidence="8" id="KW-1278">Translocase</keyword>
<organism evidence="12 13">
    <name type="scientific">Stomatobaculum longum</name>
    <dbReference type="NCBI Taxonomy" id="796942"/>
    <lineage>
        <taxon>Bacteria</taxon>
        <taxon>Bacillati</taxon>
        <taxon>Bacillota</taxon>
        <taxon>Clostridia</taxon>
        <taxon>Lachnospirales</taxon>
        <taxon>Lachnospiraceae</taxon>
        <taxon>Stomatobaculum</taxon>
    </lineage>
</organism>
<evidence type="ECO:0000256" key="3">
    <source>
        <dbReference type="ARBA" id="ARBA00022448"/>
    </source>
</evidence>
<evidence type="ECO:0000256" key="1">
    <source>
        <dbReference type="ARBA" id="ARBA00004202"/>
    </source>
</evidence>
<comment type="function">
    <text evidence="10">Probably part of an ABC transporter complex. Responsible for energy coupling to the transport system.</text>
</comment>
<dbReference type="InterPro" id="IPR015856">
    <property type="entry name" value="ABC_transpr_CbiO/EcfA_su"/>
</dbReference>
<dbReference type="GO" id="GO:0016887">
    <property type="term" value="F:ATP hydrolysis activity"/>
    <property type="evidence" value="ECO:0007669"/>
    <property type="project" value="InterPro"/>
</dbReference>
<dbReference type="PROSITE" id="PS00211">
    <property type="entry name" value="ABC_TRANSPORTER_1"/>
    <property type="match status" value="1"/>
</dbReference>
<gene>
    <name evidence="12" type="ORF">HMPREF9623_00076</name>
</gene>
<reference evidence="12 13" key="1">
    <citation type="submission" date="2011-10" db="EMBL/GenBank/DDBJ databases">
        <title>The Genome Sequence of Lachnospiraceae bacterium ACC2.</title>
        <authorList>
            <consortium name="The Broad Institute Genome Sequencing Platform"/>
            <person name="Earl A."/>
            <person name="Ward D."/>
            <person name="Feldgarden M."/>
            <person name="Gevers D."/>
            <person name="Sizova M."/>
            <person name="Hazen A."/>
            <person name="Epstein S."/>
            <person name="Young S.K."/>
            <person name="Zeng Q."/>
            <person name="Gargeya S."/>
            <person name="Fitzgerald M."/>
            <person name="Haas B."/>
            <person name="Abouelleil A."/>
            <person name="Alvarado L."/>
            <person name="Arachchi H.M."/>
            <person name="Berlin A."/>
            <person name="Brown A."/>
            <person name="Chapman S.B."/>
            <person name="Chen Z."/>
            <person name="Dunbar C."/>
            <person name="Freedman E."/>
            <person name="Gearin G."/>
            <person name="Goldberg J."/>
            <person name="Griggs A."/>
            <person name="Gujja S."/>
            <person name="Heiman D."/>
            <person name="Howarth C."/>
            <person name="Larson L."/>
            <person name="Lui A."/>
            <person name="MacDonald P.J.P."/>
            <person name="Montmayeur A."/>
            <person name="Murphy C."/>
            <person name="Neiman D."/>
            <person name="Pearson M."/>
            <person name="Priest M."/>
            <person name="Roberts A."/>
            <person name="Saif S."/>
            <person name="Shea T."/>
            <person name="Shenoy N."/>
            <person name="Sisk P."/>
            <person name="Stolte C."/>
            <person name="Sykes S."/>
            <person name="Wortman J."/>
            <person name="Nusbaum C."/>
            <person name="Birren B."/>
        </authorList>
    </citation>
    <scope>NUCLEOTIDE SEQUENCE [LARGE SCALE GENOMIC DNA]</scope>
    <source>
        <strain evidence="12 13">ACC2</strain>
    </source>
</reference>
<evidence type="ECO:0000313" key="12">
    <source>
        <dbReference type="EMBL" id="EHO18608.1"/>
    </source>
</evidence>
<keyword evidence="6" id="KW-0547">Nucleotide-binding</keyword>
<keyword evidence="4" id="KW-1003">Cell membrane</keyword>
<dbReference type="PANTHER" id="PTHR43553:SF23">
    <property type="entry name" value="ABC TRANSPORTER ATP-BINDING COMPONENT"/>
    <property type="match status" value="1"/>
</dbReference>
<proteinExistence type="inferred from homology"/>
<dbReference type="Pfam" id="PF00005">
    <property type="entry name" value="ABC_tran"/>
    <property type="match status" value="2"/>
</dbReference>
<dbReference type="GO" id="GO:0005524">
    <property type="term" value="F:ATP binding"/>
    <property type="evidence" value="ECO:0007669"/>
    <property type="project" value="UniProtKB-KW"/>
</dbReference>
<dbReference type="PANTHER" id="PTHR43553">
    <property type="entry name" value="HEAVY METAL TRANSPORTER"/>
    <property type="match status" value="1"/>
</dbReference>
<protein>
    <recommendedName>
        <fullName evidence="11">ABC transporter domain-containing protein</fullName>
    </recommendedName>
</protein>
<dbReference type="CDD" id="cd03225">
    <property type="entry name" value="ABC_cobalt_CbiO_domain1"/>
    <property type="match status" value="1"/>
</dbReference>
<dbReference type="SUPFAM" id="SSF52540">
    <property type="entry name" value="P-loop containing nucleoside triphosphate hydrolases"/>
    <property type="match status" value="2"/>
</dbReference>
<dbReference type="AlphaFoldDB" id="A0AA36Y6Z0"/>
<evidence type="ECO:0000256" key="7">
    <source>
        <dbReference type="ARBA" id="ARBA00022840"/>
    </source>
</evidence>
<dbReference type="InterPro" id="IPR017871">
    <property type="entry name" value="ABC_transporter-like_CS"/>
</dbReference>
<dbReference type="GO" id="GO:0042626">
    <property type="term" value="F:ATPase-coupled transmembrane transporter activity"/>
    <property type="evidence" value="ECO:0007669"/>
    <property type="project" value="TreeGrafter"/>
</dbReference>
<keyword evidence="5" id="KW-0677">Repeat</keyword>
<dbReference type="GO" id="GO:0043190">
    <property type="term" value="C:ATP-binding cassette (ABC) transporter complex"/>
    <property type="evidence" value="ECO:0007669"/>
    <property type="project" value="TreeGrafter"/>
</dbReference>
<accession>A0AA36Y6Z0</accession>
<dbReference type="InterPro" id="IPR050095">
    <property type="entry name" value="ECF_ABC_transporter_ATP-bd"/>
</dbReference>
<sequence length="507" mass="57071">MKNYAVELRGVSYQYQGHSRSAIHDIDLKIEKGSFVLISGASGSGKTTLSRCINGLVPHFYEGSFSGEVYLNGRNTEDFALRDFGTIVGSVFQDPRSQFFMTDTTNEIAFGCVNMKLPREEVWERTKNSIERIDISKLIGKSLFQMSSGEMQKVSIASCYAMTPDIYVFDEPSANLDFRAIMELHDILAELKSEGKTLIVLEHRVFYLADLLDRMLFLKDGVIRDDFSRQETLSLSDSDLKRLELRNFSLDALMPYPHPSDLQKEARPILSLSHVSFDYGRRKRCSQAEVALLHDISFEAYSGEIIGIIGDNGAGKTTLAKLCCGLLKESAGTIAINERQLSRKKRIGRIYFVMQDSDYQLFGDSVLNELRIGVSRKKSDDTEDQAILEKLSLWEKREDHPAALSRGQKQRLTIAGALKADSRVLFFDEPTSGLDRGNMLRVAAELESLARESRVVFVITHDYEFILTACHRVLYLNEGKIDQDFPLTENSKDRVLCLLRKGGASSG</sequence>
<comment type="caution">
    <text evidence="12">The sequence shown here is derived from an EMBL/GenBank/DDBJ whole genome shotgun (WGS) entry which is preliminary data.</text>
</comment>
<evidence type="ECO:0000259" key="11">
    <source>
        <dbReference type="PROSITE" id="PS50893"/>
    </source>
</evidence>
<evidence type="ECO:0000313" key="13">
    <source>
        <dbReference type="Proteomes" id="UP000018466"/>
    </source>
</evidence>
<feature type="domain" description="ABC transporter" evidence="11">
    <location>
        <begin position="6"/>
        <end position="245"/>
    </location>
</feature>
<dbReference type="InterPro" id="IPR003439">
    <property type="entry name" value="ABC_transporter-like_ATP-bd"/>
</dbReference>
<comment type="subcellular location">
    <subcellularLocation>
        <location evidence="1">Cell membrane</location>
        <topology evidence="1">Peripheral membrane protein</topology>
    </subcellularLocation>
</comment>
<comment type="similarity">
    <text evidence="2">Belongs to the ABC transporter superfamily.</text>
</comment>
<keyword evidence="9" id="KW-0472">Membrane</keyword>
<evidence type="ECO:0000256" key="2">
    <source>
        <dbReference type="ARBA" id="ARBA00005417"/>
    </source>
</evidence>
<name>A0AA36Y6Z0_9FIRM</name>
<evidence type="ECO:0000256" key="6">
    <source>
        <dbReference type="ARBA" id="ARBA00022741"/>
    </source>
</evidence>
<evidence type="ECO:0000256" key="5">
    <source>
        <dbReference type="ARBA" id="ARBA00022737"/>
    </source>
</evidence>
<keyword evidence="7" id="KW-0067">ATP-binding</keyword>
<dbReference type="Gene3D" id="3.40.50.300">
    <property type="entry name" value="P-loop containing nucleotide triphosphate hydrolases"/>
    <property type="match status" value="2"/>
</dbReference>
<evidence type="ECO:0000256" key="8">
    <source>
        <dbReference type="ARBA" id="ARBA00022967"/>
    </source>
</evidence>